<keyword evidence="1" id="KW-0472">Membrane</keyword>
<name>A0A0M6YNI2_9RHOB</name>
<organism evidence="2 3">
    <name type="scientific">Jannaschia donghaensis</name>
    <dbReference type="NCBI Taxonomy" id="420998"/>
    <lineage>
        <taxon>Bacteria</taxon>
        <taxon>Pseudomonadati</taxon>
        <taxon>Pseudomonadota</taxon>
        <taxon>Alphaproteobacteria</taxon>
        <taxon>Rhodobacterales</taxon>
        <taxon>Roseobacteraceae</taxon>
        <taxon>Jannaschia</taxon>
    </lineage>
</organism>
<sequence>MQKPSDQWKKLRRASLERARRNAIDPLAPLHWLYALACVVYLAGFVALQFHPGGTDSSVLLAVMLVPVAIAGLLIPLLTGSVLTLHFTSRRLDALANEN</sequence>
<accession>A0A0M6YNI2</accession>
<evidence type="ECO:0000313" key="2">
    <source>
        <dbReference type="EMBL" id="CTQ51409.1"/>
    </source>
</evidence>
<gene>
    <name evidence="2" type="ORF">JDO7802_03448</name>
</gene>
<evidence type="ECO:0000256" key="1">
    <source>
        <dbReference type="SAM" id="Phobius"/>
    </source>
</evidence>
<keyword evidence="1" id="KW-1133">Transmembrane helix</keyword>
<keyword evidence="1" id="KW-0812">Transmembrane</keyword>
<dbReference type="AlphaFoldDB" id="A0A0M6YNI2"/>
<evidence type="ECO:0000313" key="3">
    <source>
        <dbReference type="Proteomes" id="UP000049222"/>
    </source>
</evidence>
<feature type="transmembrane region" description="Helical" evidence="1">
    <location>
        <begin position="60"/>
        <end position="85"/>
    </location>
</feature>
<keyword evidence="3" id="KW-1185">Reference proteome</keyword>
<protein>
    <submittedName>
        <fullName evidence="2">Uncharacterized protein</fullName>
    </submittedName>
</protein>
<feature type="transmembrane region" description="Helical" evidence="1">
    <location>
        <begin position="30"/>
        <end position="48"/>
    </location>
</feature>
<proteinExistence type="predicted"/>
<dbReference type="STRING" id="420998.JDO7802_03448"/>
<reference evidence="2 3" key="1">
    <citation type="submission" date="2015-07" db="EMBL/GenBank/DDBJ databases">
        <authorList>
            <person name="Noorani M."/>
        </authorList>
    </citation>
    <scope>NUCLEOTIDE SEQUENCE [LARGE SCALE GENOMIC DNA]</scope>
    <source>
        <strain evidence="2 3">CECT 7802</strain>
    </source>
</reference>
<dbReference type="Proteomes" id="UP000049222">
    <property type="component" value="Unassembled WGS sequence"/>
</dbReference>
<dbReference type="EMBL" id="CXSU01000012">
    <property type="protein sequence ID" value="CTQ51409.1"/>
    <property type="molecule type" value="Genomic_DNA"/>
</dbReference>